<accession>A0A0A2TFH7</accession>
<dbReference type="InterPro" id="IPR036526">
    <property type="entry name" value="C-N_Hydrolase_sf"/>
</dbReference>
<evidence type="ECO:0000259" key="2">
    <source>
        <dbReference type="PROSITE" id="PS50263"/>
    </source>
</evidence>
<keyword evidence="4" id="KW-1185">Reference proteome</keyword>
<evidence type="ECO:0000313" key="4">
    <source>
        <dbReference type="Proteomes" id="UP000030147"/>
    </source>
</evidence>
<comment type="caution">
    <text evidence="3">The sequence shown here is derived from an EMBL/GenBank/DDBJ whole genome shotgun (WGS) entry which is preliminary data.</text>
</comment>
<organism evidence="3 4">
    <name type="scientific">Pontibacillus yanchengensis Y32</name>
    <dbReference type="NCBI Taxonomy" id="1385514"/>
    <lineage>
        <taxon>Bacteria</taxon>
        <taxon>Bacillati</taxon>
        <taxon>Bacillota</taxon>
        <taxon>Bacilli</taxon>
        <taxon>Bacillales</taxon>
        <taxon>Bacillaceae</taxon>
        <taxon>Pontibacillus</taxon>
    </lineage>
</organism>
<dbReference type="PROSITE" id="PS50263">
    <property type="entry name" value="CN_HYDROLASE"/>
    <property type="match status" value="1"/>
</dbReference>
<protein>
    <submittedName>
        <fullName evidence="3">Nitrilase</fullName>
    </submittedName>
</protein>
<dbReference type="CDD" id="cd07583">
    <property type="entry name" value="nitrilase_5"/>
    <property type="match status" value="1"/>
</dbReference>
<dbReference type="STRING" id="1385514.N782_00765"/>
<sequence length="264" mass="29851">MNVAIYQMDIIPGDVKANHERVRKWMEHTVKNSEYNMVVLPEMWTTAYTLPELHEVADKEGEPTTSFLQEMARTYQVHVIGGSFANIVDGEAFNTACVVNKQGEVVYQYDKIHLVPMLDEPTYLAGGRKTAETFELDGVKMGIIICYDLRFPELTRQLALEGAEVLFIVAEWPLARRNHWMTLQKARAIENQMYVISSDRCGSYNGTTFSGTSMIIDPIGDVLAEGSIEGEETVEAQLDLSAVERTRKNVPVFESRMKGLYKDL</sequence>
<dbReference type="Pfam" id="PF00795">
    <property type="entry name" value="CN_hydrolase"/>
    <property type="match status" value="1"/>
</dbReference>
<dbReference type="eggNOG" id="COG0388">
    <property type="taxonomic scope" value="Bacteria"/>
</dbReference>
<dbReference type="PANTHER" id="PTHR23088">
    <property type="entry name" value="NITRILASE-RELATED"/>
    <property type="match status" value="1"/>
</dbReference>
<evidence type="ECO:0000256" key="1">
    <source>
        <dbReference type="ARBA" id="ARBA00010613"/>
    </source>
</evidence>
<dbReference type="OrthoDB" id="9811121at2"/>
<dbReference type="RefSeq" id="WP_036815225.1">
    <property type="nucleotide sequence ID" value="NZ_AVBF01000001.1"/>
</dbReference>
<dbReference type="Proteomes" id="UP000030147">
    <property type="component" value="Unassembled WGS sequence"/>
</dbReference>
<proteinExistence type="inferred from homology"/>
<feature type="domain" description="CN hydrolase" evidence="2">
    <location>
        <begin position="1"/>
        <end position="240"/>
    </location>
</feature>
<dbReference type="AlphaFoldDB" id="A0A0A2TFH7"/>
<dbReference type="EMBL" id="AVBF01000001">
    <property type="protein sequence ID" value="KGP74607.1"/>
    <property type="molecule type" value="Genomic_DNA"/>
</dbReference>
<dbReference type="Gene3D" id="3.60.110.10">
    <property type="entry name" value="Carbon-nitrogen hydrolase"/>
    <property type="match status" value="1"/>
</dbReference>
<gene>
    <name evidence="3" type="ORF">N782_00765</name>
</gene>
<dbReference type="InterPro" id="IPR003010">
    <property type="entry name" value="C-N_Hydrolase"/>
</dbReference>
<comment type="similarity">
    <text evidence="1">Belongs to the carbon-nitrogen hydrolase superfamily. NIT1/NIT2 family.</text>
</comment>
<dbReference type="PANTHER" id="PTHR23088:SF27">
    <property type="entry name" value="DEAMINATED GLUTATHIONE AMIDASE"/>
    <property type="match status" value="1"/>
</dbReference>
<dbReference type="PROSITE" id="PS01227">
    <property type="entry name" value="UPF0012"/>
    <property type="match status" value="1"/>
</dbReference>
<reference evidence="3 4" key="1">
    <citation type="journal article" date="2015" name="Stand. Genomic Sci.">
        <title>High quality draft genome sequence of the moderately halophilic bacterium Pontibacillus yanchengensis Y32(T) and comparison among Pontibacillus genomes.</title>
        <authorList>
            <person name="Huang J."/>
            <person name="Qiao Z.X."/>
            <person name="Tang J.W."/>
            <person name="Wang G."/>
        </authorList>
    </citation>
    <scope>NUCLEOTIDE SEQUENCE [LARGE SCALE GENOMIC DNA]</scope>
    <source>
        <strain evidence="3 4">Y32</strain>
    </source>
</reference>
<dbReference type="SUPFAM" id="SSF56317">
    <property type="entry name" value="Carbon-nitrogen hydrolase"/>
    <property type="match status" value="1"/>
</dbReference>
<dbReference type="InterPro" id="IPR001110">
    <property type="entry name" value="UPF0012_CS"/>
</dbReference>
<name>A0A0A2TFH7_9BACI</name>
<evidence type="ECO:0000313" key="3">
    <source>
        <dbReference type="EMBL" id="KGP74607.1"/>
    </source>
</evidence>